<comment type="similarity">
    <text evidence="14">Belongs to the ABC transporter superfamily. UvrA family.</text>
</comment>
<keyword evidence="10" id="KW-0067">ATP-binding</keyword>
<evidence type="ECO:0000256" key="7">
    <source>
        <dbReference type="ARBA" id="ARBA00022769"/>
    </source>
</evidence>
<keyword evidence="4" id="KW-0677">Repeat</keyword>
<dbReference type="GO" id="GO:0005737">
    <property type="term" value="C:cytoplasm"/>
    <property type="evidence" value="ECO:0007669"/>
    <property type="project" value="UniProtKB-SubCell"/>
</dbReference>
<organism evidence="18 19">
    <name type="scientific">Desulfoluna spongiiphila</name>
    <dbReference type="NCBI Taxonomy" id="419481"/>
    <lineage>
        <taxon>Bacteria</taxon>
        <taxon>Pseudomonadati</taxon>
        <taxon>Thermodesulfobacteriota</taxon>
        <taxon>Desulfobacteria</taxon>
        <taxon>Desulfobacterales</taxon>
        <taxon>Desulfolunaceae</taxon>
        <taxon>Desulfoluna</taxon>
    </lineage>
</organism>
<dbReference type="GO" id="GO:0016887">
    <property type="term" value="F:ATP hydrolysis activity"/>
    <property type="evidence" value="ECO:0007669"/>
    <property type="project" value="InterPro"/>
</dbReference>
<dbReference type="GO" id="GO:0004518">
    <property type="term" value="F:nuclease activity"/>
    <property type="evidence" value="ECO:0007669"/>
    <property type="project" value="UniProtKB-KW"/>
</dbReference>
<evidence type="ECO:0000313" key="18">
    <source>
        <dbReference type="EMBL" id="SCY72143.1"/>
    </source>
</evidence>
<evidence type="ECO:0000256" key="11">
    <source>
        <dbReference type="ARBA" id="ARBA00022881"/>
    </source>
</evidence>
<dbReference type="Pfam" id="PF17755">
    <property type="entry name" value="UvrA_DNA-bind"/>
    <property type="match status" value="1"/>
</dbReference>
<evidence type="ECO:0000256" key="9">
    <source>
        <dbReference type="ARBA" id="ARBA00022833"/>
    </source>
</evidence>
<dbReference type="FunFam" id="3.40.50.300:FF:000028">
    <property type="entry name" value="UvrABC system protein A"/>
    <property type="match status" value="1"/>
</dbReference>
<evidence type="ECO:0000256" key="6">
    <source>
        <dbReference type="ARBA" id="ARBA00022763"/>
    </source>
</evidence>
<evidence type="ECO:0000313" key="19">
    <source>
        <dbReference type="Proteomes" id="UP000198870"/>
    </source>
</evidence>
<dbReference type="Gene3D" id="1.10.8.280">
    <property type="entry name" value="ABC transporter ATPase domain-like"/>
    <property type="match status" value="1"/>
</dbReference>
<evidence type="ECO:0000256" key="10">
    <source>
        <dbReference type="ARBA" id="ARBA00022840"/>
    </source>
</evidence>
<gene>
    <name evidence="18" type="ORF">SAMN05216233_11842</name>
</gene>
<keyword evidence="19" id="KW-1185">Reference proteome</keyword>
<dbReference type="Gene3D" id="1.20.1580.10">
    <property type="entry name" value="ABC transporter ATPase like domain"/>
    <property type="match status" value="3"/>
</dbReference>
<dbReference type="GO" id="GO:0006289">
    <property type="term" value="P:nucleotide-excision repair"/>
    <property type="evidence" value="ECO:0007669"/>
    <property type="project" value="InterPro"/>
</dbReference>
<evidence type="ECO:0000256" key="3">
    <source>
        <dbReference type="ARBA" id="ARBA00022723"/>
    </source>
</evidence>
<accession>A0A1G5I7Y7</accession>
<reference evidence="18 19" key="1">
    <citation type="submission" date="2016-10" db="EMBL/GenBank/DDBJ databases">
        <authorList>
            <person name="de Groot N.N."/>
        </authorList>
    </citation>
    <scope>NUCLEOTIDE SEQUENCE [LARGE SCALE GENOMIC DNA]</scope>
    <source>
        <strain evidence="18 19">AA1</strain>
    </source>
</reference>
<dbReference type="PROSITE" id="PS50893">
    <property type="entry name" value="ABC_TRANSPORTER_2"/>
    <property type="match status" value="1"/>
</dbReference>
<dbReference type="Proteomes" id="UP000198870">
    <property type="component" value="Unassembled WGS sequence"/>
</dbReference>
<dbReference type="InterPro" id="IPR004602">
    <property type="entry name" value="UvrA"/>
</dbReference>
<keyword evidence="5" id="KW-0547">Nucleotide-binding</keyword>
<dbReference type="InterPro" id="IPR041102">
    <property type="entry name" value="UvrA_inter"/>
</dbReference>
<dbReference type="Pfam" id="PF00005">
    <property type="entry name" value="ABC_tran"/>
    <property type="match status" value="1"/>
</dbReference>
<protein>
    <recommendedName>
        <fullName evidence="15">UvrABC system protein A</fullName>
    </recommendedName>
    <alternativeName>
        <fullName evidence="16">Excinuclease ABC subunit A</fullName>
    </alternativeName>
</protein>
<dbReference type="NCBIfam" id="TIGR00630">
    <property type="entry name" value="uvra"/>
    <property type="match status" value="1"/>
</dbReference>
<dbReference type="Gene3D" id="3.40.50.300">
    <property type="entry name" value="P-loop containing nucleotide triphosphate hydrolases"/>
    <property type="match status" value="3"/>
</dbReference>
<keyword evidence="8" id="KW-0863">Zinc-finger</keyword>
<dbReference type="PROSITE" id="PS00211">
    <property type="entry name" value="ABC_TRANSPORTER_1"/>
    <property type="match status" value="2"/>
</dbReference>
<dbReference type="InterPro" id="IPR041552">
    <property type="entry name" value="UvrA_DNA-bd"/>
</dbReference>
<keyword evidence="3" id="KW-0479">Metal-binding</keyword>
<dbReference type="STRING" id="419481.SAMN05216233_11842"/>
<dbReference type="GO" id="GO:0008270">
    <property type="term" value="F:zinc ion binding"/>
    <property type="evidence" value="ECO:0007669"/>
    <property type="project" value="UniProtKB-KW"/>
</dbReference>
<dbReference type="SUPFAM" id="SSF52540">
    <property type="entry name" value="P-loop containing nucleoside triphosphate hydrolases"/>
    <property type="match status" value="2"/>
</dbReference>
<dbReference type="InterPro" id="IPR027417">
    <property type="entry name" value="P-loop_NTPase"/>
</dbReference>
<name>A0A1G5I7Y7_9BACT</name>
<dbReference type="NCBIfam" id="NF001503">
    <property type="entry name" value="PRK00349.1"/>
    <property type="match status" value="1"/>
</dbReference>
<proteinExistence type="inferred from homology"/>
<evidence type="ECO:0000256" key="14">
    <source>
        <dbReference type="ARBA" id="ARBA00038000"/>
    </source>
</evidence>
<evidence type="ECO:0000256" key="2">
    <source>
        <dbReference type="ARBA" id="ARBA00022490"/>
    </source>
</evidence>
<evidence type="ECO:0000256" key="8">
    <source>
        <dbReference type="ARBA" id="ARBA00022771"/>
    </source>
</evidence>
<dbReference type="InterPro" id="IPR017871">
    <property type="entry name" value="ABC_transporter-like_CS"/>
</dbReference>
<dbReference type="AlphaFoldDB" id="A0A1G5I7Y7"/>
<dbReference type="CDD" id="cd03271">
    <property type="entry name" value="ABC_UvrA_II"/>
    <property type="match status" value="1"/>
</dbReference>
<evidence type="ECO:0000256" key="1">
    <source>
        <dbReference type="ARBA" id="ARBA00004496"/>
    </source>
</evidence>
<keyword evidence="11" id="KW-0267">Excision nuclease</keyword>
<dbReference type="PANTHER" id="PTHR43152:SF3">
    <property type="entry name" value="UVRABC SYSTEM PROTEIN A"/>
    <property type="match status" value="1"/>
</dbReference>
<keyword evidence="9" id="KW-0862">Zinc</keyword>
<keyword evidence="12" id="KW-0238">DNA-binding</keyword>
<sequence>MDEKMDTKGVELDAVLVKGAREHNLKNIDIAIPKKKLVVVTGVSGSGKSSLAFDTIYAEGQRRYVESLSAYARQFIGQMEKPKYETIRGLSPTISIEQKAASKNPRSTVGTITEIYDYLRVLFARVGEQHCVKCGNKVGRGDAESMVKQILELPPATKILILAPLVENRKGEHKDLFEQLRNDGFGRVRIDGVVHELEDVQGLAKNKKHNIEVVVDRLAVKKGEAFRKRLTDSVETALKSGSGEIILHVLGREDIRMSEARSCCGIAYPEPEPSLFSFNSPLGMCPECNGIGTHLVMDEDKIVPDPTLTIRQGAVVPWKNYFLKQEDLGSGGWGMSQLVAMEEQWGIDFDTPWEKMDLWMKEIILFGSNGKTLVVDWNSKSVKGEVTTSFEGLVHEMMRRYHQSQSERRKKWYASFMSSKQCRSCEGRRLKPEVLNILIDGVSIIDVTAMTITQAHSFIHALDLSGNRRVIAEELVKEIGDRLGFLVNVGLDYLTLDRSGPTLSGGESQRIRLASQVGSELTGVLYILDEPSIGLHQRDNVKLLKTLCHLRDIGNSLIVVEHDQETIECADWVVDMGPGAGHLGGQVVAEGTPDSLMDQPHSLTGDYLSGRRAIEVPEKRRPVKKKGHPKVVVKGAVENNLKGDDVAIPLGLFVAVTGVSGAGKSTLINQILYPALSRRLNGGTMQVGRHKGIQGLEHLDKVINIDQRPIGRTPRSNPATYTKVFDHIRDLFAMLPESQARGYKKGRYSFNVKGGRCETCCGDGFLKVEMHFLADVYVPCESCRGKRFNEATLEIKYNGHSISDVLDLSVRQARELFQHHPKITAILDTLLDVGLGYIKLGQAATTLSGGEAQRIKLARELSKRSTGRTLYILDEPTTGLHFEDVRKLLEVLQRLTEGGNTVLVIEHNLDVIKSADWIVDMGPDGGEGGGRVVVAGTPEQVADSGKGYTAPFLADMLHVDGLKKLAN</sequence>
<comment type="subcellular location">
    <subcellularLocation>
        <location evidence="1">Cytoplasm</location>
    </subcellularLocation>
</comment>
<dbReference type="GO" id="GO:0003677">
    <property type="term" value="F:DNA binding"/>
    <property type="evidence" value="ECO:0007669"/>
    <property type="project" value="UniProtKB-KW"/>
</dbReference>
<dbReference type="InterPro" id="IPR003439">
    <property type="entry name" value="ABC_transporter-like_ATP-bd"/>
</dbReference>
<keyword evidence="13" id="KW-0234">DNA repair</keyword>
<evidence type="ECO:0000256" key="4">
    <source>
        <dbReference type="ARBA" id="ARBA00022737"/>
    </source>
</evidence>
<dbReference type="GO" id="GO:0009380">
    <property type="term" value="C:excinuclease repair complex"/>
    <property type="evidence" value="ECO:0007669"/>
    <property type="project" value="InterPro"/>
</dbReference>
<evidence type="ECO:0000256" key="15">
    <source>
        <dbReference type="ARBA" id="ARBA00039316"/>
    </source>
</evidence>
<keyword evidence="6" id="KW-0227">DNA damage</keyword>
<dbReference type="EMBL" id="FMUX01000018">
    <property type="protein sequence ID" value="SCY72143.1"/>
    <property type="molecule type" value="Genomic_DNA"/>
</dbReference>
<keyword evidence="2" id="KW-0963">Cytoplasm</keyword>
<evidence type="ECO:0000259" key="17">
    <source>
        <dbReference type="PROSITE" id="PS50893"/>
    </source>
</evidence>
<dbReference type="Pfam" id="PF17760">
    <property type="entry name" value="UvrA_inter"/>
    <property type="match status" value="1"/>
</dbReference>
<feature type="domain" description="ABC transporter" evidence="17">
    <location>
        <begin position="623"/>
        <end position="954"/>
    </location>
</feature>
<dbReference type="PANTHER" id="PTHR43152">
    <property type="entry name" value="UVRABC SYSTEM PROTEIN A"/>
    <property type="match status" value="1"/>
</dbReference>
<evidence type="ECO:0000256" key="12">
    <source>
        <dbReference type="ARBA" id="ARBA00023125"/>
    </source>
</evidence>
<dbReference type="GO" id="GO:0005524">
    <property type="term" value="F:ATP binding"/>
    <property type="evidence" value="ECO:0007669"/>
    <property type="project" value="UniProtKB-KW"/>
</dbReference>
<dbReference type="Gene3D" id="3.30.190.20">
    <property type="match status" value="1"/>
</dbReference>
<evidence type="ECO:0000256" key="16">
    <source>
        <dbReference type="ARBA" id="ARBA00042156"/>
    </source>
</evidence>
<evidence type="ECO:0000256" key="5">
    <source>
        <dbReference type="ARBA" id="ARBA00022741"/>
    </source>
</evidence>
<keyword evidence="7" id="KW-0228">DNA excision</keyword>
<evidence type="ECO:0000256" key="13">
    <source>
        <dbReference type="ARBA" id="ARBA00023204"/>
    </source>
</evidence>